<protein>
    <recommendedName>
        <fullName evidence="2">YCII-related domain-containing protein</fullName>
    </recommendedName>
</protein>
<dbReference type="InterPro" id="IPR005545">
    <property type="entry name" value="YCII"/>
</dbReference>
<dbReference type="PANTHER" id="PTHR33606">
    <property type="entry name" value="PROTEIN YCII"/>
    <property type="match status" value="1"/>
</dbReference>
<dbReference type="Proteomes" id="UP000320693">
    <property type="component" value="Unassembled WGS sequence"/>
</dbReference>
<comment type="caution">
    <text evidence="3">The sequence shown here is derived from an EMBL/GenBank/DDBJ whole genome shotgun (WGS) entry which is preliminary data.</text>
</comment>
<dbReference type="Pfam" id="PF03795">
    <property type="entry name" value="YCII"/>
    <property type="match status" value="1"/>
</dbReference>
<name>A0ABQ0RYF5_9PSEU</name>
<dbReference type="InterPro" id="IPR011008">
    <property type="entry name" value="Dimeric_a/b-barrel"/>
</dbReference>
<reference evidence="3 4" key="1">
    <citation type="submission" date="2019-06" db="EMBL/GenBank/DDBJ databases">
        <title>Whole genome shotgun sequence of Pseudonocardia saturnea NBRC 14499.</title>
        <authorList>
            <person name="Hosoyama A."/>
            <person name="Uohara A."/>
            <person name="Ohji S."/>
            <person name="Ichikawa N."/>
        </authorList>
    </citation>
    <scope>NUCLEOTIDE SEQUENCE [LARGE SCALE GENOMIC DNA]</scope>
    <source>
        <strain evidence="3 4">NBRC 14499</strain>
    </source>
</reference>
<feature type="domain" description="YCII-related" evidence="2">
    <location>
        <begin position="7"/>
        <end position="86"/>
    </location>
</feature>
<dbReference type="InterPro" id="IPR051807">
    <property type="entry name" value="Sec-metab_biosynth-assoc"/>
</dbReference>
<dbReference type="SUPFAM" id="SSF54909">
    <property type="entry name" value="Dimeric alpha+beta barrel"/>
    <property type="match status" value="1"/>
</dbReference>
<dbReference type="EMBL" id="BJNH01000027">
    <property type="protein sequence ID" value="GEC25688.1"/>
    <property type="molecule type" value="Genomic_DNA"/>
</dbReference>
<comment type="similarity">
    <text evidence="1">Belongs to the YciI family.</text>
</comment>
<evidence type="ECO:0000313" key="4">
    <source>
        <dbReference type="Proteomes" id="UP000320693"/>
    </source>
</evidence>
<accession>A0ABQ0RYF5</accession>
<sequence length="101" mass="10848">MGTVTTFAVLYTYTDDHDRRLAVRPEHRAYLEAQPGMLVAGAWAPDEPAGGLLIFRADDRAAVQTIVDGDPYNAAGVISDVQIREWAPPLGPVASALNDKA</sequence>
<dbReference type="PANTHER" id="PTHR33606:SF3">
    <property type="entry name" value="PROTEIN YCII"/>
    <property type="match status" value="1"/>
</dbReference>
<evidence type="ECO:0000313" key="3">
    <source>
        <dbReference type="EMBL" id="GEC25688.1"/>
    </source>
</evidence>
<evidence type="ECO:0000259" key="2">
    <source>
        <dbReference type="Pfam" id="PF03795"/>
    </source>
</evidence>
<proteinExistence type="inferred from homology"/>
<organism evidence="3 4">
    <name type="scientific">Pseudonocardia saturnea</name>
    <dbReference type="NCBI Taxonomy" id="33909"/>
    <lineage>
        <taxon>Bacteria</taxon>
        <taxon>Bacillati</taxon>
        <taxon>Actinomycetota</taxon>
        <taxon>Actinomycetes</taxon>
        <taxon>Pseudonocardiales</taxon>
        <taxon>Pseudonocardiaceae</taxon>
        <taxon>Pseudonocardia</taxon>
    </lineage>
</organism>
<evidence type="ECO:0000256" key="1">
    <source>
        <dbReference type="ARBA" id="ARBA00007689"/>
    </source>
</evidence>
<gene>
    <name evidence="3" type="ORF">PSA01_27170</name>
</gene>
<dbReference type="Gene3D" id="3.30.70.1060">
    <property type="entry name" value="Dimeric alpha+beta barrel"/>
    <property type="match status" value="1"/>
</dbReference>
<keyword evidence="4" id="KW-1185">Reference proteome</keyword>